<protein>
    <submittedName>
        <fullName evidence="2">Uncharacterized protein</fullName>
    </submittedName>
</protein>
<evidence type="ECO:0000313" key="3">
    <source>
        <dbReference type="Proteomes" id="UP000664132"/>
    </source>
</evidence>
<proteinExistence type="predicted"/>
<feature type="compositionally biased region" description="Pro residues" evidence="1">
    <location>
        <begin position="338"/>
        <end position="347"/>
    </location>
</feature>
<sequence length="477" mass="53196">MNLQSSGVRIAMPHVVSQWQSDHFPGREMEYRRSTKLEKATSTEFLRPVQISIRRSRRAGGVRPTPSLKLLAARDDHWQYASGRGDWEQTAWEQSGGGRTPSSSVESVFEMYTSGPYDSPNSSANSSFIAELEDTALVTRPSMRSAPPSSNKMVYISPSSMEFQTSDLSARAVIKVVDETIAAIEDSNRKLLSRAVAAEEAAKALMEENSELQLKIERCTRRARPRTAPSSPTSRTRQKRKQDPNDATPLSVFNATIDELTVTPRPVKNRSQSAPDRPPPPYPNMQHSLWPKTPLSAPVQTELMPELIPSPFNNTSNHHSFPVQRREQQPSSYYRRPPSLPVTPRPPQLQTQPQVEVQSQAQAQLLSPFRSPGLQVPPRPPPLLINREIPRYNTHHSLTPAASTPHLRQPSLDTQFKNKPLPPLGPMSPSVLSGLVEIGTTNGVDEWGREVKSDGGGRRRRGLSDLFKKAKESPIWK</sequence>
<reference evidence="2" key="1">
    <citation type="submission" date="2021-02" db="EMBL/GenBank/DDBJ databases">
        <title>Genome sequence Cadophora malorum strain M34.</title>
        <authorList>
            <person name="Stefanovic E."/>
            <person name="Vu D."/>
            <person name="Scully C."/>
            <person name="Dijksterhuis J."/>
            <person name="Roader J."/>
            <person name="Houbraken J."/>
        </authorList>
    </citation>
    <scope>NUCLEOTIDE SEQUENCE</scope>
    <source>
        <strain evidence="2">M34</strain>
    </source>
</reference>
<comment type="caution">
    <text evidence="2">The sequence shown here is derived from an EMBL/GenBank/DDBJ whole genome shotgun (WGS) entry which is preliminary data.</text>
</comment>
<dbReference type="AlphaFoldDB" id="A0A8H7TLU2"/>
<keyword evidence="3" id="KW-1185">Reference proteome</keyword>
<name>A0A8H7TLU2_9HELO</name>
<dbReference type="EMBL" id="JAFJYH010000069">
    <property type="protein sequence ID" value="KAG4421233.1"/>
    <property type="molecule type" value="Genomic_DNA"/>
</dbReference>
<organism evidence="2 3">
    <name type="scientific">Cadophora malorum</name>
    <dbReference type="NCBI Taxonomy" id="108018"/>
    <lineage>
        <taxon>Eukaryota</taxon>
        <taxon>Fungi</taxon>
        <taxon>Dikarya</taxon>
        <taxon>Ascomycota</taxon>
        <taxon>Pezizomycotina</taxon>
        <taxon>Leotiomycetes</taxon>
        <taxon>Helotiales</taxon>
        <taxon>Ploettnerulaceae</taxon>
        <taxon>Cadophora</taxon>
    </lineage>
</organism>
<dbReference type="OrthoDB" id="3553523at2759"/>
<gene>
    <name evidence="2" type="ORF">IFR04_005644</name>
</gene>
<evidence type="ECO:0000313" key="2">
    <source>
        <dbReference type="EMBL" id="KAG4421233.1"/>
    </source>
</evidence>
<accession>A0A8H7TLU2</accession>
<feature type="region of interest" description="Disordered" evidence="1">
    <location>
        <begin position="307"/>
        <end position="359"/>
    </location>
</feature>
<dbReference type="Proteomes" id="UP000664132">
    <property type="component" value="Unassembled WGS sequence"/>
</dbReference>
<evidence type="ECO:0000256" key="1">
    <source>
        <dbReference type="SAM" id="MobiDB-lite"/>
    </source>
</evidence>
<feature type="region of interest" description="Disordered" evidence="1">
    <location>
        <begin position="217"/>
        <end position="292"/>
    </location>
</feature>
<feature type="compositionally biased region" description="Low complexity" evidence="1">
    <location>
        <begin position="226"/>
        <end position="235"/>
    </location>
</feature>